<proteinExistence type="predicted"/>
<organism evidence="3 4">
    <name type="scientific">Humicola insolens</name>
    <name type="common">Soft-rot fungus</name>
    <dbReference type="NCBI Taxonomy" id="85995"/>
    <lineage>
        <taxon>Eukaryota</taxon>
        <taxon>Fungi</taxon>
        <taxon>Dikarya</taxon>
        <taxon>Ascomycota</taxon>
        <taxon>Pezizomycotina</taxon>
        <taxon>Sordariomycetes</taxon>
        <taxon>Sordariomycetidae</taxon>
        <taxon>Sordariales</taxon>
        <taxon>Chaetomiaceae</taxon>
        <taxon>Mycothermus</taxon>
    </lineage>
</organism>
<feature type="region of interest" description="Disordered" evidence="1">
    <location>
        <begin position="73"/>
        <end position="114"/>
    </location>
</feature>
<dbReference type="PROSITE" id="PS50011">
    <property type="entry name" value="PROTEIN_KINASE_DOM"/>
    <property type="match status" value="1"/>
</dbReference>
<feature type="compositionally biased region" description="Basic and acidic residues" evidence="1">
    <location>
        <begin position="581"/>
        <end position="592"/>
    </location>
</feature>
<dbReference type="InterPro" id="IPR011009">
    <property type="entry name" value="Kinase-like_dom_sf"/>
</dbReference>
<reference evidence="3 4" key="1">
    <citation type="journal article" date="2024" name="Commun. Biol.">
        <title>Comparative genomic analysis of thermophilic fungi reveals convergent evolutionary adaptations and gene losses.</title>
        <authorList>
            <person name="Steindorff A.S."/>
            <person name="Aguilar-Pontes M.V."/>
            <person name="Robinson A.J."/>
            <person name="Andreopoulos B."/>
            <person name="LaButti K."/>
            <person name="Kuo A."/>
            <person name="Mondo S."/>
            <person name="Riley R."/>
            <person name="Otillar R."/>
            <person name="Haridas S."/>
            <person name="Lipzen A."/>
            <person name="Grimwood J."/>
            <person name="Schmutz J."/>
            <person name="Clum A."/>
            <person name="Reid I.D."/>
            <person name="Moisan M.C."/>
            <person name="Butler G."/>
            <person name="Nguyen T.T.M."/>
            <person name="Dewar K."/>
            <person name="Conant G."/>
            <person name="Drula E."/>
            <person name="Henrissat B."/>
            <person name="Hansel C."/>
            <person name="Singer S."/>
            <person name="Hutchinson M.I."/>
            <person name="de Vries R.P."/>
            <person name="Natvig D.O."/>
            <person name="Powell A.J."/>
            <person name="Tsang A."/>
            <person name="Grigoriev I.V."/>
        </authorList>
    </citation>
    <scope>NUCLEOTIDE SEQUENCE [LARGE SCALE GENOMIC DNA]</scope>
    <source>
        <strain evidence="3 4">CBS 620.91</strain>
    </source>
</reference>
<accession>A0ABR3VFV3</accession>
<dbReference type="PANTHER" id="PTHR23257:SF963">
    <property type="entry name" value="AT08303P"/>
    <property type="match status" value="1"/>
</dbReference>
<dbReference type="InterPro" id="IPR050167">
    <property type="entry name" value="Ser_Thr_protein_kinase"/>
</dbReference>
<feature type="compositionally biased region" description="Basic and acidic residues" evidence="1">
    <location>
        <begin position="718"/>
        <end position="739"/>
    </location>
</feature>
<dbReference type="InterPro" id="IPR000719">
    <property type="entry name" value="Prot_kinase_dom"/>
</dbReference>
<evidence type="ECO:0000259" key="2">
    <source>
        <dbReference type="PROSITE" id="PS50011"/>
    </source>
</evidence>
<dbReference type="Gene3D" id="1.10.510.10">
    <property type="entry name" value="Transferase(Phosphotransferase) domain 1"/>
    <property type="match status" value="1"/>
</dbReference>
<gene>
    <name evidence="3" type="ORF">VTJ49DRAFT_327</name>
</gene>
<feature type="domain" description="Protein kinase" evidence="2">
    <location>
        <begin position="289"/>
        <end position="536"/>
    </location>
</feature>
<feature type="compositionally biased region" description="Basic and acidic residues" evidence="1">
    <location>
        <begin position="831"/>
        <end position="853"/>
    </location>
</feature>
<feature type="compositionally biased region" description="Low complexity" evidence="1">
    <location>
        <begin position="759"/>
        <end position="774"/>
    </location>
</feature>
<feature type="compositionally biased region" description="Basic and acidic residues" evidence="1">
    <location>
        <begin position="746"/>
        <end position="755"/>
    </location>
</feature>
<dbReference type="Proteomes" id="UP001583172">
    <property type="component" value="Unassembled WGS sequence"/>
</dbReference>
<keyword evidence="4" id="KW-1185">Reference proteome</keyword>
<feature type="region of interest" description="Disordered" evidence="1">
    <location>
        <begin position="643"/>
        <end position="920"/>
    </location>
</feature>
<feature type="region of interest" description="Disordered" evidence="1">
    <location>
        <begin position="556"/>
        <end position="625"/>
    </location>
</feature>
<comment type="caution">
    <text evidence="3">The sequence shown here is derived from an EMBL/GenBank/DDBJ whole genome shotgun (WGS) entry which is preliminary data.</text>
</comment>
<dbReference type="CDD" id="cd00180">
    <property type="entry name" value="PKc"/>
    <property type="match status" value="1"/>
</dbReference>
<evidence type="ECO:0000313" key="4">
    <source>
        <dbReference type="Proteomes" id="UP001583172"/>
    </source>
</evidence>
<evidence type="ECO:0000256" key="1">
    <source>
        <dbReference type="SAM" id="MobiDB-lite"/>
    </source>
</evidence>
<name>A0ABR3VFV3_HUMIN</name>
<evidence type="ECO:0000313" key="3">
    <source>
        <dbReference type="EMBL" id="KAL1840553.1"/>
    </source>
</evidence>
<feature type="region of interest" description="Disordered" evidence="1">
    <location>
        <begin position="1"/>
        <end position="32"/>
    </location>
</feature>
<dbReference type="SUPFAM" id="SSF56112">
    <property type="entry name" value="Protein kinase-like (PK-like)"/>
    <property type="match status" value="1"/>
</dbReference>
<dbReference type="Pfam" id="PF00069">
    <property type="entry name" value="Pkinase"/>
    <property type="match status" value="1"/>
</dbReference>
<feature type="compositionally biased region" description="Basic and acidic residues" evidence="1">
    <location>
        <begin position="669"/>
        <end position="679"/>
    </location>
</feature>
<sequence length="948" mass="107068">MSQPLLDASVAAGPLSPSTGTSGEMAGVTRRVSRKVVTGLPRTQTFKRQRSEVREKLEPVRPSPIERRAVSMDRRVHGSRSTIDYSDPRSSAPDFLHHSFTNPSSPSYPMSPPEEFLHSTDDLASFDLNRDSFNAGFPRDPDSFSMVDVRSMTTSQYDAQIERELESRWILNLSMHFRDKSKREKFFVTFRQHKHVWRRVTISLDYRNALDNCLEAELLHTHYQRDKSAKIYDAIRDSLSEIEFFDTVTNLRLETRDGRLHVHVVEDANEIINYPSVNMVQHVDCKRFRESEIDFDSHMSGFVYKVRVHGQLLIKKEIPGPDNVDEFLYEINALSQLRGANNVIQFYGIVVDDNCTHVTGLLISYASRGAMIDVIYDNNHTIPWPIREKWARQIVGGLAEIHEAGFVQGDFTLSNIVVDANDDAKIIDINRRGCPIGWEPPEVTPLINSNQRISMYIGVKSDLYQLGMVLWALATQEDEPDRFARPLKIDPDLDVPAWYRRVVATCLSPDPRDRVHAIDLLSWFPEPPRHGSRHFIPNGSSISVDGDDQMRGGYQPTKPFQRIGSGHPVNDWTRGLGSHHYPPEDVFHDPSRGRSPPSPMPSDHGDFDGSRFPPSMYPWSDTAPRVPPAPSISRVLAGEARGTSMPRLLGSGETLETYADGPYRTKGAATEHSRDDESFVGRGRPCQAPDDYYTRAQELRKNSTWAPPPNRWQSESRQVTRYEPTDHGHTSLGEDRGDVRNTGCKYRADSGKDVTDVASTPRGSRTSRGRCSPTARDRSVSRGRRGRSSAQVEEQRSGSESRSRSGQRRPAVASTHDYNDHLNLEQLPDGDDQRKNLRTHEYSHRHDQRHQDSQGHTTSDPFPRMTHSYRRSDEDLKGVGSVHDQGPMPTMTAGRTSPHRSTVDDTDLMLDGKTATPGSDIDLDLDLELDEKKGIYVPPQRAELAVDA</sequence>
<protein>
    <recommendedName>
        <fullName evidence="2">Protein kinase domain-containing protein</fullName>
    </recommendedName>
</protein>
<dbReference type="PANTHER" id="PTHR23257">
    <property type="entry name" value="SERINE-THREONINE PROTEIN KINASE"/>
    <property type="match status" value="1"/>
</dbReference>
<dbReference type="EMBL" id="JAZGSY010000108">
    <property type="protein sequence ID" value="KAL1840553.1"/>
    <property type="molecule type" value="Genomic_DNA"/>
</dbReference>
<feature type="compositionally biased region" description="Basic and acidic residues" evidence="1">
    <location>
        <begin position="793"/>
        <end position="803"/>
    </location>
</feature>